<name>A0ACC2IZ49_9PEZI</name>
<dbReference type="Proteomes" id="UP001153332">
    <property type="component" value="Unassembled WGS sequence"/>
</dbReference>
<reference evidence="1" key="1">
    <citation type="submission" date="2022-12" db="EMBL/GenBank/DDBJ databases">
        <title>Genome Sequence of Lasiodiplodia mahajangana.</title>
        <authorList>
            <person name="Buettner E."/>
        </authorList>
    </citation>
    <scope>NUCLEOTIDE SEQUENCE</scope>
    <source>
        <strain evidence="1">VT137</strain>
    </source>
</reference>
<sequence>MSSPRSHSTDPEDQHTDPYFDAQEDDENEDEDPDYDEDEGDDDEEEDERDEDDMTHDLFGEEDEFHDAEEGNLGFIVQIGGVGEGQGGEASEGAAGDTYAVERRVINLIANVGRRVGIVSQREILNLLRGRQGITSLLGDDDADDDDGGRWGTRLRRRPRPDKTRFPKVPSDKGRELMNSGTFGAIDVSSPLRKKKQLARRILDREMGIGDRSYRRMNQGVMAQVRFGA</sequence>
<dbReference type="EMBL" id="JAPUUL010004085">
    <property type="protein sequence ID" value="KAJ8120487.1"/>
    <property type="molecule type" value="Genomic_DNA"/>
</dbReference>
<proteinExistence type="predicted"/>
<protein>
    <submittedName>
        <fullName evidence="1">Uncharacterized protein</fullName>
    </submittedName>
</protein>
<keyword evidence="2" id="KW-1185">Reference proteome</keyword>
<accession>A0ACC2IZ49</accession>
<gene>
    <name evidence="1" type="ORF">O1611_g10355</name>
</gene>
<organism evidence="1 2">
    <name type="scientific">Lasiodiplodia mahajangana</name>
    <dbReference type="NCBI Taxonomy" id="1108764"/>
    <lineage>
        <taxon>Eukaryota</taxon>
        <taxon>Fungi</taxon>
        <taxon>Dikarya</taxon>
        <taxon>Ascomycota</taxon>
        <taxon>Pezizomycotina</taxon>
        <taxon>Dothideomycetes</taxon>
        <taxon>Dothideomycetes incertae sedis</taxon>
        <taxon>Botryosphaeriales</taxon>
        <taxon>Botryosphaeriaceae</taxon>
        <taxon>Lasiodiplodia</taxon>
    </lineage>
</organism>
<evidence type="ECO:0000313" key="2">
    <source>
        <dbReference type="Proteomes" id="UP001153332"/>
    </source>
</evidence>
<evidence type="ECO:0000313" key="1">
    <source>
        <dbReference type="EMBL" id="KAJ8120487.1"/>
    </source>
</evidence>
<comment type="caution">
    <text evidence="1">The sequence shown here is derived from an EMBL/GenBank/DDBJ whole genome shotgun (WGS) entry which is preliminary data.</text>
</comment>